<keyword evidence="6 7" id="KW-0326">Glycosidase</keyword>
<evidence type="ECO:0000256" key="3">
    <source>
        <dbReference type="ARBA" id="ARBA00022638"/>
    </source>
</evidence>
<dbReference type="EMBL" id="RFEW01000025">
    <property type="protein sequence ID" value="RSO54274.1"/>
    <property type="molecule type" value="Genomic_DNA"/>
</dbReference>
<proteinExistence type="inferred from homology"/>
<evidence type="ECO:0000256" key="6">
    <source>
        <dbReference type="ARBA" id="ARBA00023295"/>
    </source>
</evidence>
<evidence type="ECO:0000256" key="5">
    <source>
        <dbReference type="ARBA" id="ARBA00023200"/>
    </source>
</evidence>
<dbReference type="GO" id="GO:0042742">
    <property type="term" value="P:defense response to bacterium"/>
    <property type="evidence" value="ECO:0007669"/>
    <property type="project" value="UniProtKB-KW"/>
</dbReference>
<evidence type="ECO:0000256" key="4">
    <source>
        <dbReference type="ARBA" id="ARBA00022801"/>
    </source>
</evidence>
<dbReference type="InterPro" id="IPR033907">
    <property type="entry name" value="Endolysin_autolysin"/>
</dbReference>
<comment type="caution">
    <text evidence="8">The sequence shown here is derived from an EMBL/GenBank/DDBJ whole genome shotgun (WGS) entry which is preliminary data.</text>
</comment>
<dbReference type="GO" id="GO:0016998">
    <property type="term" value="P:cell wall macromolecule catabolic process"/>
    <property type="evidence" value="ECO:0007669"/>
    <property type="project" value="InterPro"/>
</dbReference>
<comment type="similarity">
    <text evidence="7">Belongs to the glycosyl hydrolase 24 family.</text>
</comment>
<dbReference type="GO" id="GO:0003796">
    <property type="term" value="F:lysozyme activity"/>
    <property type="evidence" value="ECO:0007669"/>
    <property type="project" value="UniProtKB-EC"/>
</dbReference>
<evidence type="ECO:0000256" key="1">
    <source>
        <dbReference type="ARBA" id="ARBA00000632"/>
    </source>
</evidence>
<keyword evidence="4 7" id="KW-0378">Hydrolase</keyword>
<dbReference type="InterPro" id="IPR023346">
    <property type="entry name" value="Lysozyme-like_dom_sf"/>
</dbReference>
<evidence type="ECO:0000313" key="9">
    <source>
        <dbReference type="Proteomes" id="UP000271320"/>
    </source>
</evidence>
<evidence type="ECO:0000256" key="7">
    <source>
        <dbReference type="RuleBase" id="RU003788"/>
    </source>
</evidence>
<keyword evidence="2 7" id="KW-0929">Antimicrobial</keyword>
<accession>A0A0Q1KYM3</accession>
<dbReference type="PANTHER" id="PTHR38107">
    <property type="match status" value="1"/>
</dbReference>
<name>A0A0Q1KYM3_ACIPI</name>
<organism evidence="8 9">
    <name type="scientific">Acinetobacter pittii</name>
    <name type="common">Acinetobacter genomosp. 3</name>
    <dbReference type="NCBI Taxonomy" id="48296"/>
    <lineage>
        <taxon>Bacteria</taxon>
        <taxon>Pseudomonadati</taxon>
        <taxon>Pseudomonadota</taxon>
        <taxon>Gammaproteobacteria</taxon>
        <taxon>Moraxellales</taxon>
        <taxon>Moraxellaceae</taxon>
        <taxon>Acinetobacter</taxon>
        <taxon>Acinetobacter calcoaceticus/baumannii complex</taxon>
    </lineage>
</organism>
<accession>A0A1H8WTX1</accession>
<evidence type="ECO:0000256" key="2">
    <source>
        <dbReference type="ARBA" id="ARBA00022529"/>
    </source>
</evidence>
<keyword evidence="3 7" id="KW-0081">Bacteriolytic enzyme</keyword>
<dbReference type="GO" id="GO:0031640">
    <property type="term" value="P:killing of cells of another organism"/>
    <property type="evidence" value="ECO:0007669"/>
    <property type="project" value="UniProtKB-KW"/>
</dbReference>
<dbReference type="Gene3D" id="1.10.530.40">
    <property type="match status" value="1"/>
</dbReference>
<dbReference type="RefSeq" id="WP_004832954.1">
    <property type="nucleotide sequence ID" value="NZ_BBST01000018.1"/>
</dbReference>
<dbReference type="InterPro" id="IPR023347">
    <property type="entry name" value="Lysozyme_dom_sf"/>
</dbReference>
<dbReference type="InterPro" id="IPR002196">
    <property type="entry name" value="Glyco_hydro_24"/>
</dbReference>
<dbReference type="PANTHER" id="PTHR38107:SF3">
    <property type="entry name" value="LYSOZYME RRRD-RELATED"/>
    <property type="match status" value="1"/>
</dbReference>
<dbReference type="Pfam" id="PF00959">
    <property type="entry name" value="Phage_lysozyme"/>
    <property type="match status" value="1"/>
</dbReference>
<comment type="catalytic activity">
    <reaction evidence="1 7">
        <text>Hydrolysis of (1-&gt;4)-beta-linkages between N-acetylmuramic acid and N-acetyl-D-glucosamine residues in a peptidoglycan and between N-acetyl-D-glucosamine residues in chitodextrins.</text>
        <dbReference type="EC" id="3.2.1.17"/>
    </reaction>
</comment>
<dbReference type="EC" id="3.2.1.17" evidence="7"/>
<dbReference type="GO" id="GO:0009253">
    <property type="term" value="P:peptidoglycan catabolic process"/>
    <property type="evidence" value="ECO:0007669"/>
    <property type="project" value="InterPro"/>
</dbReference>
<sequence length="212" mass="23543">MSSMVSALASVQMAQIAQTYSWLRAMSGGRLTQEQVTAGDEIIEKAGLETFAKLIGYKLESGVTGQWDISEKGYELIRGFEGFRNTAYLDTGSVPTIGFGTIKYPNGQPVKMGDTCTRVQAEEWLKNDCKWVDACLDKYVKVKVTQNQFDALASFVYNVGETAFVKSTMLAVLNQGNYIAAANQFDRWIFDNGKRINGLVNRRAAEKKLFLS</sequence>
<dbReference type="CDD" id="cd00737">
    <property type="entry name" value="lyz_endolysin_autolysin"/>
    <property type="match status" value="1"/>
</dbReference>
<gene>
    <name evidence="8" type="ORF">EA752_19035</name>
</gene>
<keyword evidence="5" id="KW-1035">Host cytoplasm</keyword>
<dbReference type="AlphaFoldDB" id="A0A0Q1KYM3"/>
<dbReference type="InterPro" id="IPR034690">
    <property type="entry name" value="Endolysin_T4_type"/>
</dbReference>
<protein>
    <recommendedName>
        <fullName evidence="7">Lysozyme</fullName>
        <ecNumber evidence="7">3.2.1.17</ecNumber>
    </recommendedName>
</protein>
<reference evidence="8 9" key="1">
    <citation type="submission" date="2018-10" db="EMBL/GenBank/DDBJ databases">
        <title>GWAS and RNA-Seq identify cryptic mechanisms of antimicrobial resistance in Acinetobacter baumannii.</title>
        <authorList>
            <person name="Sahl J.W."/>
        </authorList>
    </citation>
    <scope>NUCLEOTIDE SEQUENCE [LARGE SCALE GENOMIC DNA]</scope>
    <source>
        <strain evidence="8 9">TG41884</strain>
    </source>
</reference>
<dbReference type="HAMAP" id="MF_04110">
    <property type="entry name" value="ENDOLYSIN_T4"/>
    <property type="match status" value="1"/>
</dbReference>
<evidence type="ECO:0000313" key="8">
    <source>
        <dbReference type="EMBL" id="RSO54274.1"/>
    </source>
</evidence>
<dbReference type="SUPFAM" id="SSF53955">
    <property type="entry name" value="Lysozyme-like"/>
    <property type="match status" value="1"/>
</dbReference>
<dbReference type="Proteomes" id="UP000271320">
    <property type="component" value="Unassembled WGS sequence"/>
</dbReference>
<dbReference type="InterPro" id="IPR051018">
    <property type="entry name" value="Bacteriophage_GH24"/>
</dbReference>